<comment type="subcellular location">
    <subcellularLocation>
        <location evidence="1">Nucleus</location>
    </subcellularLocation>
</comment>
<feature type="region of interest" description="Disordered" evidence="6">
    <location>
        <begin position="1"/>
        <end position="95"/>
    </location>
</feature>
<feature type="domain" description="HAT C-terminal dimerisation" evidence="7">
    <location>
        <begin position="734"/>
        <end position="807"/>
    </location>
</feature>
<dbReference type="PANTHER" id="PTHR46481:SF10">
    <property type="entry name" value="ZINC FINGER BED DOMAIN-CONTAINING PROTEIN 39"/>
    <property type="match status" value="1"/>
</dbReference>
<gene>
    <name evidence="9" type="ORF">Ptr86124_014020</name>
    <name evidence="8" type="ORF">PtrM4_142890</name>
</gene>
<dbReference type="GO" id="GO:0005634">
    <property type="term" value="C:nucleus"/>
    <property type="evidence" value="ECO:0007669"/>
    <property type="project" value="UniProtKB-SubCell"/>
</dbReference>
<reference evidence="9" key="3">
    <citation type="journal article" date="2022" name="bioRxiv">
        <title>A global pangenome for the wheat fungal pathogen Pyrenophora tritici-repentis and prediction of effector protein structural homology.</title>
        <authorList>
            <person name="Moolhuijzen P."/>
            <person name="See P.T."/>
            <person name="Shi G."/>
            <person name="Powell H.R."/>
            <person name="Cockram J."/>
            <person name="Jorgensen L.N."/>
            <person name="Benslimane H."/>
            <person name="Strelkov S.E."/>
            <person name="Turner J."/>
            <person name="Liu Z."/>
            <person name="Moffat C.S."/>
        </authorList>
    </citation>
    <scope>NUCLEOTIDE SEQUENCE</scope>
    <source>
        <strain evidence="9">86-124</strain>
    </source>
</reference>
<reference evidence="9" key="2">
    <citation type="submission" date="2021-05" db="EMBL/GenBank/DDBJ databases">
        <authorList>
            <person name="Moolhuijzen P.M."/>
            <person name="Moffat C.S."/>
        </authorList>
    </citation>
    <scope>NUCLEOTIDE SEQUENCE</scope>
    <source>
        <strain evidence="9">86-124</strain>
    </source>
</reference>
<evidence type="ECO:0000256" key="3">
    <source>
        <dbReference type="ARBA" id="ARBA00022771"/>
    </source>
</evidence>
<keyword evidence="3" id="KW-0863">Zinc-finger</keyword>
<dbReference type="GO" id="GO:0008270">
    <property type="term" value="F:zinc ion binding"/>
    <property type="evidence" value="ECO:0007669"/>
    <property type="project" value="UniProtKB-KW"/>
</dbReference>
<dbReference type="Pfam" id="PF05699">
    <property type="entry name" value="Dimer_Tnp_hAT"/>
    <property type="match status" value="1"/>
</dbReference>
<dbReference type="EMBL" id="NRDI02000067">
    <property type="protein sequence ID" value="KAI1507045.1"/>
    <property type="molecule type" value="Genomic_DNA"/>
</dbReference>
<evidence type="ECO:0000256" key="2">
    <source>
        <dbReference type="ARBA" id="ARBA00022723"/>
    </source>
</evidence>
<keyword evidence="11" id="KW-1185">Reference proteome</keyword>
<evidence type="ECO:0000256" key="4">
    <source>
        <dbReference type="ARBA" id="ARBA00022833"/>
    </source>
</evidence>
<evidence type="ECO:0000313" key="8">
    <source>
        <dbReference type="EMBL" id="KAF7567698.1"/>
    </source>
</evidence>
<protein>
    <submittedName>
        <fullName evidence="9">Dimer-Tnp-hAT dimerization containing protein</fullName>
    </submittedName>
    <submittedName>
        <fullName evidence="8">Dimer-Tnp-hAT domain containing protein</fullName>
    </submittedName>
</protein>
<name>A0A2W1CXJ4_9PLEO</name>
<feature type="compositionally biased region" description="Low complexity" evidence="6">
    <location>
        <begin position="72"/>
        <end position="86"/>
    </location>
</feature>
<accession>A0A2W1CXJ4</accession>
<dbReference type="GO" id="GO:0046983">
    <property type="term" value="F:protein dimerization activity"/>
    <property type="evidence" value="ECO:0007669"/>
    <property type="project" value="InterPro"/>
</dbReference>
<comment type="caution">
    <text evidence="8">The sequence shown here is derived from an EMBL/GenBank/DDBJ whole genome shotgun (WGS) entry which is preliminary data.</text>
</comment>
<evidence type="ECO:0000313" key="11">
    <source>
        <dbReference type="Proteomes" id="UP000249757"/>
    </source>
</evidence>
<dbReference type="InterPro" id="IPR052035">
    <property type="entry name" value="ZnF_BED_domain_contain"/>
</dbReference>
<keyword evidence="5" id="KW-0539">Nucleus</keyword>
<reference evidence="11" key="4">
    <citation type="journal article" date="2022" name="Microb. Genom.">
        <title>A global pangenome for the wheat fungal pathogen Pyrenophora tritici-repentis and prediction of effector protein structural homology.</title>
        <authorList>
            <person name="Moolhuijzen P.M."/>
            <person name="See P.T."/>
            <person name="Shi G."/>
            <person name="Powell H.R."/>
            <person name="Cockram J."/>
            <person name="Jorgensen L.N."/>
            <person name="Benslimane H."/>
            <person name="Strelkov S.E."/>
            <person name="Turner J."/>
            <person name="Liu Z."/>
            <person name="Moffat C.S."/>
        </authorList>
    </citation>
    <scope>NUCLEOTIDE SEQUENCE [LARGE SCALE GENOMIC DNA]</scope>
</reference>
<evidence type="ECO:0000256" key="6">
    <source>
        <dbReference type="SAM" id="MobiDB-lite"/>
    </source>
</evidence>
<evidence type="ECO:0000259" key="7">
    <source>
        <dbReference type="Pfam" id="PF05699"/>
    </source>
</evidence>
<evidence type="ECO:0000313" key="9">
    <source>
        <dbReference type="EMBL" id="KAI1507045.1"/>
    </source>
</evidence>
<feature type="compositionally biased region" description="Polar residues" evidence="6">
    <location>
        <begin position="22"/>
        <end position="31"/>
    </location>
</feature>
<proteinExistence type="predicted"/>
<dbReference type="InterPro" id="IPR012337">
    <property type="entry name" value="RNaseH-like_sf"/>
</dbReference>
<evidence type="ECO:0000256" key="5">
    <source>
        <dbReference type="ARBA" id="ARBA00023242"/>
    </source>
</evidence>
<dbReference type="Proteomes" id="UP000249757">
    <property type="component" value="Unassembled WGS sequence"/>
</dbReference>
<organism evidence="8 10">
    <name type="scientific">Pyrenophora tritici-repentis</name>
    <dbReference type="NCBI Taxonomy" id="45151"/>
    <lineage>
        <taxon>Eukaryota</taxon>
        <taxon>Fungi</taxon>
        <taxon>Dikarya</taxon>
        <taxon>Ascomycota</taxon>
        <taxon>Pezizomycotina</taxon>
        <taxon>Dothideomycetes</taxon>
        <taxon>Pleosporomycetidae</taxon>
        <taxon>Pleosporales</taxon>
        <taxon>Pleosporineae</taxon>
        <taxon>Pleosporaceae</taxon>
        <taxon>Pyrenophora</taxon>
    </lineage>
</organism>
<dbReference type="AlphaFoldDB" id="A0A2W1CXJ4"/>
<keyword evidence="2" id="KW-0479">Metal-binding</keyword>
<dbReference type="InterPro" id="IPR008906">
    <property type="entry name" value="HATC_C_dom"/>
</dbReference>
<dbReference type="PANTHER" id="PTHR46481">
    <property type="entry name" value="ZINC FINGER BED DOMAIN-CONTAINING PROTEIN 4"/>
    <property type="match status" value="1"/>
</dbReference>
<dbReference type="EMBL" id="NQIK02000008">
    <property type="protein sequence ID" value="KAF7567698.1"/>
    <property type="molecule type" value="Genomic_DNA"/>
</dbReference>
<keyword evidence="4" id="KW-0862">Zinc</keyword>
<reference evidence="8" key="1">
    <citation type="journal article" date="2018" name="BMC Genomics">
        <title>Comparative genomics of the wheat fungal pathogen Pyrenophora tritici-repentis reveals chromosomal variations and genome plasticity.</title>
        <authorList>
            <person name="Moolhuijzen P."/>
            <person name="See P.T."/>
            <person name="Hane J.K."/>
            <person name="Shi G."/>
            <person name="Liu Z."/>
            <person name="Oliver R.P."/>
            <person name="Moffat C.S."/>
        </authorList>
    </citation>
    <scope>NUCLEOTIDE SEQUENCE [LARGE SCALE GENOMIC DNA]</scope>
    <source>
        <strain evidence="8">M4</strain>
    </source>
</reference>
<evidence type="ECO:0000313" key="10">
    <source>
        <dbReference type="Proteomes" id="UP000245464"/>
    </source>
</evidence>
<sequence length="840" mass="95650">MPPKASKRAADRAAAPNKRVKVNNNSQSQSELPVRTSPRKALEVAASQATDEAPFESQLRNLLPDNAIDPPTEGSRAATEASTEASDNYDGGELDSRFEDRHDGLDWAHIPRFMKPLRTLKGKKSWVFEHGYRLALIADPQRTFWICRHCYKHQKSEGKQTIEVTLSTTAAITHMAQNRVGHRLNRQGQLARAALPRGQTSLRLLSDSGVAVSQEVANQIGNFDVQGFRYAAISWLVDNNHALREFETPAFREMIAYANPEAAEALWVSRTSVASFVMRLYRHLEPQVVNDLSRSISQIHISFDGWTTKGSKRGFFGIVAHYADACGNIRDLPIALPQLTGAHSGDRIADIVAKTMQQFSIDRSKLGYFVLDNASSNDRAVAKLSELYDFEAPYRRLRCAPHTLNLVGQTIMFGLDKEAYNNDIVDEHDTEARYLRDWRRDGPLGVLIDILNYIKTPQQHDLFASLQRSVNDRSHTKTILEPIKPVVTRWNSYHDAFERAVQLSETFNLYANTHIDRTARDDAYAHSRDNKLPDAPSWMRSGGLKSADWAVITEYIEVLKPLKEATKRLEARGKQGSFGAIYEVIPVFEYVLGAYEAILRTYDHVDFNAHPEAPEDHLAINLKAAWRKATAYYTKLDASPAYYSATCLHPYYKNYCSNSWREKPHWIVSNEAELQQLWARYKPISLPVARPRPPRSGGIDDAIAALVNFEPANEVDISKIDELNCWRRYEPAWTKEQFEQEGNPIKYWISLRSRYPKLSRLAIDLLTIPASSCQCERLFSDLGDLLEPCRRKIGSQLLAAIQCTRSWRRAGFKPHYSQEDSLTDQEMIRIYDIYEWEKDN</sequence>
<evidence type="ECO:0000256" key="1">
    <source>
        <dbReference type="ARBA" id="ARBA00004123"/>
    </source>
</evidence>
<dbReference type="Proteomes" id="UP000245464">
    <property type="component" value="Chromosome 8"/>
</dbReference>
<dbReference type="SUPFAM" id="SSF53098">
    <property type="entry name" value="Ribonuclease H-like"/>
    <property type="match status" value="1"/>
</dbReference>